<evidence type="ECO:0000256" key="2">
    <source>
        <dbReference type="ARBA" id="ARBA00022737"/>
    </source>
</evidence>
<dbReference type="InterPro" id="IPR011608">
    <property type="entry name" value="PRD"/>
</dbReference>
<dbReference type="PROSITE" id="PS51372">
    <property type="entry name" value="PRD_2"/>
    <property type="match status" value="2"/>
</dbReference>
<dbReference type="PANTHER" id="PTHR30185">
    <property type="entry name" value="CRYPTIC BETA-GLUCOSIDE BGL OPERON ANTITERMINATOR"/>
    <property type="match status" value="1"/>
</dbReference>
<dbReference type="PROSITE" id="PS51099">
    <property type="entry name" value="PTS_EIIB_TYPE_2"/>
    <property type="match status" value="1"/>
</dbReference>
<evidence type="ECO:0000256" key="5">
    <source>
        <dbReference type="ARBA" id="ARBA00023163"/>
    </source>
</evidence>
<dbReference type="GO" id="GO:0009401">
    <property type="term" value="P:phosphoenolpyruvate-dependent sugar phosphotransferase system"/>
    <property type="evidence" value="ECO:0007669"/>
    <property type="project" value="InterPro"/>
</dbReference>
<dbReference type="InterPro" id="IPR036388">
    <property type="entry name" value="WH-like_DNA-bd_sf"/>
</dbReference>
<gene>
    <name evidence="9" type="ORF">SAMN05216243_1407</name>
</gene>
<dbReference type="OrthoDB" id="3710983at2"/>
<dbReference type="SUPFAM" id="SSF55804">
    <property type="entry name" value="Phoshotransferase/anion transport protein"/>
    <property type="match status" value="1"/>
</dbReference>
<evidence type="ECO:0000256" key="1">
    <source>
        <dbReference type="ARBA" id="ARBA00022679"/>
    </source>
</evidence>
<proteinExistence type="predicted"/>
<keyword evidence="2" id="KW-0677">Repeat</keyword>
<dbReference type="CDD" id="cd05568">
    <property type="entry name" value="PTS_IIB_bgl_like"/>
    <property type="match status" value="1"/>
</dbReference>
<dbReference type="Gene3D" id="3.40.930.10">
    <property type="entry name" value="Mannitol-specific EII, Chain A"/>
    <property type="match status" value="1"/>
</dbReference>
<dbReference type="Pfam" id="PF05043">
    <property type="entry name" value="Mga"/>
    <property type="match status" value="1"/>
</dbReference>
<keyword evidence="10" id="KW-1185">Reference proteome</keyword>
<dbReference type="InterPro" id="IPR002178">
    <property type="entry name" value="PTS_EIIA_type-2_dom"/>
</dbReference>
<dbReference type="InterPro" id="IPR036390">
    <property type="entry name" value="WH_DNA-bd_sf"/>
</dbReference>
<dbReference type="Proteomes" id="UP000198694">
    <property type="component" value="Unassembled WGS sequence"/>
</dbReference>
<dbReference type="Pfam" id="PF08279">
    <property type="entry name" value="HTH_11"/>
    <property type="match status" value="1"/>
</dbReference>
<dbReference type="InterPro" id="IPR050661">
    <property type="entry name" value="BglG_antiterminators"/>
</dbReference>
<dbReference type="AlphaFoldDB" id="A0A1G8Y540"/>
<organism evidence="9 10">
    <name type="scientific">Sediminibacillus albus</name>
    <dbReference type="NCBI Taxonomy" id="407036"/>
    <lineage>
        <taxon>Bacteria</taxon>
        <taxon>Bacillati</taxon>
        <taxon>Bacillota</taxon>
        <taxon>Bacilli</taxon>
        <taxon>Bacillales</taxon>
        <taxon>Bacillaceae</taxon>
        <taxon>Sediminibacillus</taxon>
    </lineage>
</organism>
<dbReference type="GO" id="GO:0008982">
    <property type="term" value="F:protein-N(PI)-phosphohistidine-sugar phosphotransferase activity"/>
    <property type="evidence" value="ECO:0007669"/>
    <property type="project" value="InterPro"/>
</dbReference>
<dbReference type="PANTHER" id="PTHR30185:SF13">
    <property type="entry name" value="LICABCH OPERON REGULATOR-RELATED"/>
    <property type="match status" value="1"/>
</dbReference>
<dbReference type="InterPro" id="IPR036634">
    <property type="entry name" value="PRD_sf"/>
</dbReference>
<keyword evidence="1" id="KW-0808">Transferase</keyword>
<evidence type="ECO:0000313" key="9">
    <source>
        <dbReference type="EMBL" id="SDJ97833.1"/>
    </source>
</evidence>
<dbReference type="SUPFAM" id="SSF63520">
    <property type="entry name" value="PTS-regulatory domain, PRD"/>
    <property type="match status" value="2"/>
</dbReference>
<dbReference type="InterPro" id="IPR013011">
    <property type="entry name" value="PTS_EIIB_2"/>
</dbReference>
<dbReference type="Pfam" id="PF00874">
    <property type="entry name" value="PRD"/>
    <property type="match status" value="2"/>
</dbReference>
<dbReference type="SUPFAM" id="SSF46785">
    <property type="entry name" value="Winged helix' DNA-binding domain"/>
    <property type="match status" value="1"/>
</dbReference>
<keyword evidence="5" id="KW-0804">Transcription</keyword>
<evidence type="ECO:0000256" key="3">
    <source>
        <dbReference type="ARBA" id="ARBA00023015"/>
    </source>
</evidence>
<dbReference type="PROSITE" id="PS51094">
    <property type="entry name" value="PTS_EIIA_TYPE_2"/>
    <property type="match status" value="1"/>
</dbReference>
<evidence type="ECO:0000313" key="10">
    <source>
        <dbReference type="Proteomes" id="UP000198694"/>
    </source>
</evidence>
<keyword evidence="3" id="KW-0805">Transcription regulation</keyword>
<dbReference type="InterPro" id="IPR036095">
    <property type="entry name" value="PTS_EIIB-like_sf"/>
</dbReference>
<feature type="domain" description="PRD" evidence="8">
    <location>
        <begin position="297"/>
        <end position="404"/>
    </location>
</feature>
<feature type="domain" description="PTS EIIA type-2" evidence="6">
    <location>
        <begin position="501"/>
        <end position="640"/>
    </location>
</feature>
<dbReference type="InterPro" id="IPR013196">
    <property type="entry name" value="HTH_11"/>
</dbReference>
<dbReference type="SUPFAM" id="SSF52794">
    <property type="entry name" value="PTS system IIB component-like"/>
    <property type="match status" value="1"/>
</dbReference>
<dbReference type="Pfam" id="PF00359">
    <property type="entry name" value="PTS_EIIA_2"/>
    <property type="match status" value="1"/>
</dbReference>
<dbReference type="Gene3D" id="3.40.50.2300">
    <property type="match status" value="1"/>
</dbReference>
<dbReference type="GO" id="GO:0006355">
    <property type="term" value="P:regulation of DNA-templated transcription"/>
    <property type="evidence" value="ECO:0007669"/>
    <property type="project" value="InterPro"/>
</dbReference>
<evidence type="ECO:0000259" key="6">
    <source>
        <dbReference type="PROSITE" id="PS51094"/>
    </source>
</evidence>
<dbReference type="EMBL" id="FNFL01000002">
    <property type="protein sequence ID" value="SDJ97833.1"/>
    <property type="molecule type" value="Genomic_DNA"/>
</dbReference>
<dbReference type="CDD" id="cd00211">
    <property type="entry name" value="PTS_IIA_fru"/>
    <property type="match status" value="1"/>
</dbReference>
<protein>
    <submittedName>
        <fullName evidence="9">Lichenan operon transcriptional antiterminator</fullName>
    </submittedName>
</protein>
<reference evidence="9 10" key="1">
    <citation type="submission" date="2016-10" db="EMBL/GenBank/DDBJ databases">
        <authorList>
            <person name="de Groot N.N."/>
        </authorList>
    </citation>
    <scope>NUCLEOTIDE SEQUENCE [LARGE SCALE GENOMIC DNA]</scope>
    <source>
        <strain evidence="9 10">CGMCC 1.6502</strain>
    </source>
</reference>
<dbReference type="InterPro" id="IPR007737">
    <property type="entry name" value="Mga_HTH"/>
</dbReference>
<name>A0A1G8Y540_9BACI</name>
<accession>A0A1G8Y540</accession>
<dbReference type="InterPro" id="IPR016152">
    <property type="entry name" value="PTrfase/Anion_transptr"/>
</dbReference>
<dbReference type="Gene3D" id="1.10.1790.10">
    <property type="entry name" value="PRD domain"/>
    <property type="match status" value="2"/>
</dbReference>
<feature type="domain" description="PRD" evidence="8">
    <location>
        <begin position="184"/>
        <end position="289"/>
    </location>
</feature>
<evidence type="ECO:0000256" key="4">
    <source>
        <dbReference type="ARBA" id="ARBA00023159"/>
    </source>
</evidence>
<sequence>MNARWQEIIQLFLAANEPLTGAQLSSDLQVSPKTVRNDIKQLNRFLQNSDAKIASFRGIGYQLETSDESSFQQFFLGQLAEAKEATPEEPDRRVEFLMERLLLDADYVKIEDLAEELYISRSTLQSDLKIVRKILGNYQLSLDQRPNYGIKVIGEETNIRFCISEFIFNHQPSFIEMIDEWQEILPKPDLDLIRNCILSSLRKHNLIISDISLQNLITHLAIAYKRIQSSNEVKKVPEDLHQMKGAKEFTVAKEIVQEVEAGLDVSFSDNEVKYLALHLQGTKLNVPDDAINQGVSVIDKQLYRLVKNMVKRIDEQYHFNLANDEELLLHLSLHLKPAINRHKYGMNIRNPLLEEIKTKYPLSFEAALAAAEVLDEQLQIQVNEHEIGYLALHIELAQERAKKTTARSSRCLIVCASGLGSAQLLLYKLKDKFGDNLEIVATTEYYNLNAKSVEHVDFIVSTIPIRKDLPVPVVLVSTILGNSDVEKIDRMMTKDKQLIDKYLVEAYTFFNRDFQTPEEVIDFLSNQLLRDGLVPDNYLTSVLERESYAPTSFGNLVAIPHPLEPMTDKTFWSIVTLEKAIQWDDKLVQIVFLLNIDKAKKEDVKPMFQALAKLVDNRKILLQLIECQSFAQLKQLLNSI</sequence>
<evidence type="ECO:0000259" key="7">
    <source>
        <dbReference type="PROSITE" id="PS51099"/>
    </source>
</evidence>
<dbReference type="Gene3D" id="1.10.10.10">
    <property type="entry name" value="Winged helix-like DNA-binding domain superfamily/Winged helix DNA-binding domain"/>
    <property type="match status" value="2"/>
</dbReference>
<dbReference type="RefSeq" id="WP_093212485.1">
    <property type="nucleotide sequence ID" value="NZ_FNFL01000002.1"/>
</dbReference>
<feature type="domain" description="PTS EIIB type-2" evidence="7">
    <location>
        <begin position="409"/>
        <end position="500"/>
    </location>
</feature>
<keyword evidence="4" id="KW-0010">Activator</keyword>
<evidence type="ECO:0000259" key="8">
    <source>
        <dbReference type="PROSITE" id="PS51372"/>
    </source>
</evidence>
<dbReference type="STRING" id="407036.SAMN05216243_1407"/>